<keyword evidence="4 7" id="KW-0479">Metal-binding</keyword>
<comment type="cofactor">
    <cofactor evidence="7">
        <name>Zn(2+)</name>
        <dbReference type="ChEBI" id="CHEBI:29105"/>
    </cofactor>
    <text evidence="7">Binds 2 Zn(2+) ions per subunit.</text>
</comment>
<dbReference type="Gene3D" id="3.60.15.10">
    <property type="entry name" value="Ribonuclease Z/Hydroxyacylglutathione hydrolase-like"/>
    <property type="match status" value="1"/>
</dbReference>
<evidence type="ECO:0000256" key="1">
    <source>
        <dbReference type="ARBA" id="ARBA00001623"/>
    </source>
</evidence>
<feature type="domain" description="Metallo-beta-lactamase" evidence="8">
    <location>
        <begin position="20"/>
        <end position="181"/>
    </location>
</feature>
<dbReference type="EC" id="3.1.2.6" evidence="7"/>
<evidence type="ECO:0000256" key="5">
    <source>
        <dbReference type="ARBA" id="ARBA00022801"/>
    </source>
</evidence>
<dbReference type="InterPro" id="IPR017782">
    <property type="entry name" value="Hydroxyacylglutathione_Hdrlase"/>
</dbReference>
<dbReference type="InterPro" id="IPR032282">
    <property type="entry name" value="HAGH_C"/>
</dbReference>
<proteinExistence type="inferred from homology"/>
<comment type="subunit">
    <text evidence="7">Monomer.</text>
</comment>
<dbReference type="InterPro" id="IPR050110">
    <property type="entry name" value="Glyoxalase_II_hydrolase"/>
</dbReference>
<name>A0ABU3A5P1_9GAMM</name>
<comment type="similarity">
    <text evidence="3 7">Belongs to the metallo-beta-lactamase superfamily. Glyoxalase II family.</text>
</comment>
<comment type="pathway">
    <text evidence="2 7">Secondary metabolite metabolism; methylglyoxal degradation; (R)-lactate from methylglyoxal: step 2/2.</text>
</comment>
<evidence type="ECO:0000256" key="6">
    <source>
        <dbReference type="ARBA" id="ARBA00022833"/>
    </source>
</evidence>
<dbReference type="Pfam" id="PF16123">
    <property type="entry name" value="HAGH_C"/>
    <property type="match status" value="1"/>
</dbReference>
<protein>
    <recommendedName>
        <fullName evidence="7">Hydroxyacylglutathione hydrolase</fullName>
        <ecNumber evidence="7">3.1.2.6</ecNumber>
    </recommendedName>
    <alternativeName>
        <fullName evidence="7">Glyoxalase II</fullName>
        <shortName evidence="7">Glx II</shortName>
    </alternativeName>
</protein>
<feature type="binding site" evidence="7">
    <location>
        <position position="143"/>
    </location>
    <ligand>
        <name>Zn(2+)</name>
        <dbReference type="ChEBI" id="CHEBI:29105"/>
        <label>1</label>
    </ligand>
</feature>
<keyword evidence="5 7" id="KW-0378">Hydrolase</keyword>
<comment type="caution">
    <text evidence="9">The sequence shown here is derived from an EMBL/GenBank/DDBJ whole genome shotgun (WGS) entry which is preliminary data.</text>
</comment>
<evidence type="ECO:0000259" key="8">
    <source>
        <dbReference type="SMART" id="SM00849"/>
    </source>
</evidence>
<sequence>MNNQLPKAKHIISPIKAFKDNYIWTITSKSSEHLVLVDPGDAKVCIEYIEKHNKTLTAILITHHHADHIGGIEELHQYCQNKQWPLAIYTPLQENIPFATQKLQQGDTVELPNIDLIFNVIDLPGHTLGHIAYYADDILFCGDTLFSGGCGRIFEGTPQQMHTSLNRLSELPERTRVYCTHEYTLANLTFALTVDPTNIELIHYYNQVQALRAEDKITLPSSILREKQINPFLRCHDEKIRESVEEYFERTMHSTLETFTNLRGWKDNF</sequence>
<dbReference type="NCBIfam" id="TIGR03413">
    <property type="entry name" value="GSH_gloB"/>
    <property type="match status" value="1"/>
</dbReference>
<dbReference type="HAMAP" id="MF_01374">
    <property type="entry name" value="Glyoxalase_2"/>
    <property type="match status" value="1"/>
</dbReference>
<organism evidence="9 10">
    <name type="scientific">Thalassotalea castellviae</name>
    <dbReference type="NCBI Taxonomy" id="3075612"/>
    <lineage>
        <taxon>Bacteria</taxon>
        <taxon>Pseudomonadati</taxon>
        <taxon>Pseudomonadota</taxon>
        <taxon>Gammaproteobacteria</taxon>
        <taxon>Alteromonadales</taxon>
        <taxon>Colwelliaceae</taxon>
        <taxon>Thalassotalea</taxon>
    </lineage>
</organism>
<evidence type="ECO:0000256" key="7">
    <source>
        <dbReference type="HAMAP-Rule" id="MF_01374"/>
    </source>
</evidence>
<dbReference type="PANTHER" id="PTHR43705:SF1">
    <property type="entry name" value="HYDROXYACYLGLUTATHIONE HYDROLASE GLOB"/>
    <property type="match status" value="1"/>
</dbReference>
<feature type="binding site" evidence="7">
    <location>
        <position position="68"/>
    </location>
    <ligand>
        <name>Zn(2+)</name>
        <dbReference type="ChEBI" id="CHEBI:29105"/>
        <label>2</label>
    </ligand>
</feature>
<evidence type="ECO:0000256" key="3">
    <source>
        <dbReference type="ARBA" id="ARBA00006759"/>
    </source>
</evidence>
<evidence type="ECO:0000313" key="9">
    <source>
        <dbReference type="EMBL" id="MDT0605279.1"/>
    </source>
</evidence>
<accession>A0ABU3A5P1</accession>
<dbReference type="EMBL" id="JAVRIF010000013">
    <property type="protein sequence ID" value="MDT0605279.1"/>
    <property type="molecule type" value="Genomic_DNA"/>
</dbReference>
<dbReference type="SMART" id="SM00849">
    <property type="entry name" value="Lactamase_B"/>
    <property type="match status" value="1"/>
</dbReference>
<evidence type="ECO:0000313" key="10">
    <source>
        <dbReference type="Proteomes" id="UP001266357"/>
    </source>
</evidence>
<feature type="binding site" evidence="7">
    <location>
        <position position="65"/>
    </location>
    <ligand>
        <name>Zn(2+)</name>
        <dbReference type="ChEBI" id="CHEBI:29105"/>
        <label>1</label>
    </ligand>
</feature>
<dbReference type="GO" id="GO:0004416">
    <property type="term" value="F:hydroxyacylglutathione hydrolase activity"/>
    <property type="evidence" value="ECO:0007669"/>
    <property type="project" value="UniProtKB-EC"/>
</dbReference>
<dbReference type="RefSeq" id="WP_311584802.1">
    <property type="nucleotide sequence ID" value="NZ_JAVRIF010000013.1"/>
</dbReference>
<dbReference type="CDD" id="cd07723">
    <property type="entry name" value="hydroxyacylglutathione_hydrolase_MBL-fold"/>
    <property type="match status" value="1"/>
</dbReference>
<comment type="function">
    <text evidence="7">Thiolesterase that catalyzes the hydrolysis of S-D-lactoyl-glutathione to form glutathione and D-lactic acid.</text>
</comment>
<keyword evidence="6 7" id="KW-0862">Zinc</keyword>
<evidence type="ECO:0000256" key="4">
    <source>
        <dbReference type="ARBA" id="ARBA00022723"/>
    </source>
</evidence>
<feature type="binding site" evidence="7">
    <location>
        <position position="126"/>
    </location>
    <ligand>
        <name>Zn(2+)</name>
        <dbReference type="ChEBI" id="CHEBI:29105"/>
        <label>1</label>
    </ligand>
</feature>
<feature type="binding site" evidence="7">
    <location>
        <position position="67"/>
    </location>
    <ligand>
        <name>Zn(2+)</name>
        <dbReference type="ChEBI" id="CHEBI:29105"/>
        <label>2</label>
    </ligand>
</feature>
<dbReference type="InterPro" id="IPR035680">
    <property type="entry name" value="Clx_II_MBL"/>
</dbReference>
<dbReference type="PANTHER" id="PTHR43705">
    <property type="entry name" value="HYDROXYACYLGLUTATHIONE HYDROLASE"/>
    <property type="match status" value="1"/>
</dbReference>
<feature type="binding site" evidence="7">
    <location>
        <position position="181"/>
    </location>
    <ligand>
        <name>Zn(2+)</name>
        <dbReference type="ChEBI" id="CHEBI:29105"/>
        <label>2</label>
    </ligand>
</feature>
<dbReference type="SUPFAM" id="SSF56281">
    <property type="entry name" value="Metallo-hydrolase/oxidoreductase"/>
    <property type="match status" value="1"/>
</dbReference>
<dbReference type="InterPro" id="IPR001279">
    <property type="entry name" value="Metallo-B-lactamas"/>
</dbReference>
<keyword evidence="10" id="KW-1185">Reference proteome</keyword>
<dbReference type="Pfam" id="PF00753">
    <property type="entry name" value="Lactamase_B"/>
    <property type="match status" value="1"/>
</dbReference>
<dbReference type="Proteomes" id="UP001266357">
    <property type="component" value="Unassembled WGS sequence"/>
</dbReference>
<reference evidence="9 10" key="1">
    <citation type="submission" date="2023-09" db="EMBL/GenBank/DDBJ databases">
        <authorList>
            <person name="Rey-Velasco X."/>
        </authorList>
    </citation>
    <scope>NUCLEOTIDE SEQUENCE [LARGE SCALE GENOMIC DNA]</scope>
    <source>
        <strain evidence="9 10">W431</strain>
    </source>
</reference>
<feature type="binding site" evidence="7">
    <location>
        <position position="143"/>
    </location>
    <ligand>
        <name>Zn(2+)</name>
        <dbReference type="ChEBI" id="CHEBI:29105"/>
        <label>2</label>
    </ligand>
</feature>
<dbReference type="PIRSF" id="PIRSF005457">
    <property type="entry name" value="Glx"/>
    <property type="match status" value="1"/>
</dbReference>
<dbReference type="InterPro" id="IPR036866">
    <property type="entry name" value="RibonucZ/Hydroxyglut_hydro"/>
</dbReference>
<comment type="catalytic activity">
    <reaction evidence="1 7">
        <text>an S-(2-hydroxyacyl)glutathione + H2O = a 2-hydroxy carboxylate + glutathione + H(+)</text>
        <dbReference type="Rhea" id="RHEA:21864"/>
        <dbReference type="ChEBI" id="CHEBI:15377"/>
        <dbReference type="ChEBI" id="CHEBI:15378"/>
        <dbReference type="ChEBI" id="CHEBI:57925"/>
        <dbReference type="ChEBI" id="CHEBI:58896"/>
        <dbReference type="ChEBI" id="CHEBI:71261"/>
        <dbReference type="EC" id="3.1.2.6"/>
    </reaction>
</comment>
<evidence type="ECO:0000256" key="2">
    <source>
        <dbReference type="ARBA" id="ARBA00004963"/>
    </source>
</evidence>
<gene>
    <name evidence="7 9" type="primary">gloB</name>
    <name evidence="9" type="ORF">RM573_16885</name>
</gene>
<feature type="binding site" evidence="7">
    <location>
        <position position="63"/>
    </location>
    <ligand>
        <name>Zn(2+)</name>
        <dbReference type="ChEBI" id="CHEBI:29105"/>
        <label>1</label>
    </ligand>
</feature>